<protein>
    <recommendedName>
        <fullName evidence="1">Helix-turn-helix domain-containing protein</fullName>
    </recommendedName>
</protein>
<feature type="domain" description="Helix-turn-helix" evidence="1">
    <location>
        <begin position="11"/>
        <end position="57"/>
    </location>
</feature>
<accession>A0A1T4WL99</accession>
<keyword evidence="3" id="KW-1185">Reference proteome</keyword>
<name>A0A1T4WL99_9FIRM</name>
<evidence type="ECO:0000313" key="2">
    <source>
        <dbReference type="EMBL" id="SKA77927.1"/>
    </source>
</evidence>
<dbReference type="Pfam" id="PF12728">
    <property type="entry name" value="HTH_17"/>
    <property type="match status" value="1"/>
</dbReference>
<gene>
    <name evidence="2" type="ORF">SAMN02745178_00719</name>
</gene>
<dbReference type="STRING" id="745368.SAMN02745178_00719"/>
<organism evidence="2 3">
    <name type="scientific">Gemmiger formicilis</name>
    <dbReference type="NCBI Taxonomy" id="745368"/>
    <lineage>
        <taxon>Bacteria</taxon>
        <taxon>Bacillati</taxon>
        <taxon>Bacillota</taxon>
        <taxon>Clostridia</taxon>
        <taxon>Eubacteriales</taxon>
        <taxon>Gemmiger</taxon>
    </lineage>
</organism>
<sequence length="71" mass="7813">MSKIEFPRMATISQAAAESGIPAYRIRQLCKIGQVRSVKCGRKILVNLSSLAAWMQGDTEPQQPGIRRVGL</sequence>
<reference evidence="2 3" key="1">
    <citation type="submission" date="2017-02" db="EMBL/GenBank/DDBJ databases">
        <authorList>
            <person name="Peterson S.W."/>
        </authorList>
    </citation>
    <scope>NUCLEOTIDE SEQUENCE [LARGE SCALE GENOMIC DNA]</scope>
    <source>
        <strain evidence="2 3">ATCC 27749</strain>
    </source>
</reference>
<dbReference type="Proteomes" id="UP000190286">
    <property type="component" value="Unassembled WGS sequence"/>
</dbReference>
<dbReference type="EMBL" id="FUYF01000003">
    <property type="protein sequence ID" value="SKA77927.1"/>
    <property type="molecule type" value="Genomic_DNA"/>
</dbReference>
<dbReference type="OrthoDB" id="1822938at2"/>
<dbReference type="AlphaFoldDB" id="A0A1T4WL99"/>
<evidence type="ECO:0000313" key="3">
    <source>
        <dbReference type="Proteomes" id="UP000190286"/>
    </source>
</evidence>
<dbReference type="InterPro" id="IPR041657">
    <property type="entry name" value="HTH_17"/>
</dbReference>
<evidence type="ECO:0000259" key="1">
    <source>
        <dbReference type="Pfam" id="PF12728"/>
    </source>
</evidence>
<proteinExistence type="predicted"/>
<dbReference type="GeneID" id="93337205"/>
<dbReference type="RefSeq" id="WP_078783719.1">
    <property type="nucleotide sequence ID" value="NZ_FUYF01000003.1"/>
</dbReference>